<keyword evidence="1" id="KW-0812">Transmembrane</keyword>
<gene>
    <name evidence="2" type="ORF">HMPREF3222_02754</name>
</gene>
<name>A0A133MSG1_CLOPF</name>
<dbReference type="PATRIC" id="fig|1502.174.peg.2778"/>
<keyword evidence="1" id="KW-0472">Membrane</keyword>
<evidence type="ECO:0000313" key="2">
    <source>
        <dbReference type="EMBL" id="KXA06980.1"/>
    </source>
</evidence>
<evidence type="ECO:0000256" key="1">
    <source>
        <dbReference type="SAM" id="Phobius"/>
    </source>
</evidence>
<accession>A0A133MSG1</accession>
<feature type="transmembrane region" description="Helical" evidence="1">
    <location>
        <begin position="89"/>
        <end position="107"/>
    </location>
</feature>
<protein>
    <recommendedName>
        <fullName evidence="4">DUF3784 domain-containing protein</fullName>
    </recommendedName>
</protein>
<evidence type="ECO:0008006" key="4">
    <source>
        <dbReference type="Google" id="ProtNLM"/>
    </source>
</evidence>
<feature type="transmembrane region" description="Helical" evidence="1">
    <location>
        <begin position="6"/>
        <end position="27"/>
    </location>
</feature>
<comment type="caution">
    <text evidence="2">The sequence shown here is derived from an EMBL/GenBank/DDBJ whole genome shotgun (WGS) entry which is preliminary data.</text>
</comment>
<sequence>MKGENIMVLILILIVGLIFLFVGLYVFKNKKFKLGYYLFYFKRIENYYDVNQIKNKDHIANLIGITFIIIGTILVLTECVFFVFKFEDAYLLIPLVGCFIYYVSEMFEINKKIS</sequence>
<dbReference type="EMBL" id="LRPU01000177">
    <property type="protein sequence ID" value="KXA06980.1"/>
    <property type="molecule type" value="Genomic_DNA"/>
</dbReference>
<keyword evidence="1" id="KW-1133">Transmembrane helix</keyword>
<dbReference type="Proteomes" id="UP000070646">
    <property type="component" value="Unassembled WGS sequence"/>
</dbReference>
<evidence type="ECO:0000313" key="3">
    <source>
        <dbReference type="Proteomes" id="UP000070646"/>
    </source>
</evidence>
<dbReference type="AlphaFoldDB" id="A0A133MSG1"/>
<organism evidence="2 3">
    <name type="scientific">Clostridium perfringens</name>
    <dbReference type="NCBI Taxonomy" id="1502"/>
    <lineage>
        <taxon>Bacteria</taxon>
        <taxon>Bacillati</taxon>
        <taxon>Bacillota</taxon>
        <taxon>Clostridia</taxon>
        <taxon>Eubacteriales</taxon>
        <taxon>Clostridiaceae</taxon>
        <taxon>Clostridium</taxon>
    </lineage>
</organism>
<reference evidence="2 3" key="1">
    <citation type="submission" date="2016-01" db="EMBL/GenBank/DDBJ databases">
        <authorList>
            <person name="Oliw E.H."/>
        </authorList>
    </citation>
    <scope>NUCLEOTIDE SEQUENCE [LARGE SCALE GENOMIC DNA]</scope>
    <source>
        <strain evidence="2 3">MJR7757A</strain>
    </source>
</reference>
<feature type="transmembrane region" description="Helical" evidence="1">
    <location>
        <begin position="62"/>
        <end position="83"/>
    </location>
</feature>
<proteinExistence type="predicted"/>